<evidence type="ECO:0000256" key="2">
    <source>
        <dbReference type="ARBA" id="ARBA00003761"/>
    </source>
</evidence>
<evidence type="ECO:0000256" key="3">
    <source>
        <dbReference type="ARBA" id="ARBA00004956"/>
    </source>
</evidence>
<dbReference type="OrthoDB" id="9763189at2"/>
<dbReference type="SUPFAM" id="SSF56059">
    <property type="entry name" value="Glutathione synthetase ATP-binding domain-like"/>
    <property type="match status" value="1"/>
</dbReference>
<dbReference type="GO" id="GO:0004075">
    <property type="term" value="F:biotin carboxylase activity"/>
    <property type="evidence" value="ECO:0007669"/>
    <property type="project" value="UniProtKB-EC"/>
</dbReference>
<dbReference type="PROSITE" id="PS50979">
    <property type="entry name" value="BC"/>
    <property type="match status" value="1"/>
</dbReference>
<protein>
    <recommendedName>
        <fullName evidence="5">Biotin carboxylase</fullName>
    </recommendedName>
    <alternativeName>
        <fullName evidence="10">Acetyl-coenzyme A carboxylase biotin carboxylase subunit A</fullName>
    </alternativeName>
</protein>
<evidence type="ECO:0000313" key="17">
    <source>
        <dbReference type="Proteomes" id="UP000199233"/>
    </source>
</evidence>
<dbReference type="FunFam" id="3.30.1490.20:FF:000003">
    <property type="entry name" value="acetyl-CoA carboxylase isoform X1"/>
    <property type="match status" value="1"/>
</dbReference>
<keyword evidence="7 12" id="KW-0547">Nucleotide-binding</keyword>
<comment type="subunit">
    <text evidence="4">Acetyl-CoA carboxylase is a heterohexamer of biotin carboxyl carrier protein, biotin carboxylase and the two subunits of carboxyl transferase in a 2:2 complex.</text>
</comment>
<evidence type="ECO:0000256" key="1">
    <source>
        <dbReference type="ARBA" id="ARBA00001953"/>
    </source>
</evidence>
<gene>
    <name evidence="16" type="ORF">SAMN04488038_106127</name>
</gene>
<dbReference type="InterPro" id="IPR050856">
    <property type="entry name" value="Biotin_carboxylase_complex"/>
</dbReference>
<feature type="domain" description="Lipoyl-binding" evidence="13">
    <location>
        <begin position="586"/>
        <end position="661"/>
    </location>
</feature>
<dbReference type="Pfam" id="PF21139">
    <property type="entry name" value="BT_MCC_alpha"/>
    <property type="match status" value="1"/>
</dbReference>
<evidence type="ECO:0000259" key="15">
    <source>
        <dbReference type="PROSITE" id="PS50979"/>
    </source>
</evidence>
<dbReference type="FunFam" id="3.40.50.20:FF:000010">
    <property type="entry name" value="Propionyl-CoA carboxylase subunit alpha"/>
    <property type="match status" value="1"/>
</dbReference>
<dbReference type="InterPro" id="IPR011764">
    <property type="entry name" value="Biotin_carboxylation_dom"/>
</dbReference>
<comment type="cofactor">
    <cofactor evidence="1">
        <name>biotin</name>
        <dbReference type="ChEBI" id="CHEBI:57586"/>
    </cofactor>
</comment>
<dbReference type="Pfam" id="PF00364">
    <property type="entry name" value="Biotin_lipoyl"/>
    <property type="match status" value="1"/>
</dbReference>
<dbReference type="CDD" id="cd06850">
    <property type="entry name" value="biotinyl_domain"/>
    <property type="match status" value="1"/>
</dbReference>
<dbReference type="InterPro" id="IPR016185">
    <property type="entry name" value="PreATP-grasp_dom_sf"/>
</dbReference>
<dbReference type="Pfam" id="PF02785">
    <property type="entry name" value="Biotin_carb_C"/>
    <property type="match status" value="1"/>
</dbReference>
<dbReference type="PANTHER" id="PTHR18866">
    <property type="entry name" value="CARBOXYLASE:PYRUVATE/ACETYL-COA/PROPIONYL-COA CARBOXYLASE"/>
    <property type="match status" value="1"/>
</dbReference>
<dbReference type="Gene3D" id="3.30.700.40">
    <property type="match status" value="1"/>
</dbReference>
<evidence type="ECO:0000256" key="7">
    <source>
        <dbReference type="ARBA" id="ARBA00022741"/>
    </source>
</evidence>
<evidence type="ECO:0000256" key="8">
    <source>
        <dbReference type="ARBA" id="ARBA00022840"/>
    </source>
</evidence>
<comment type="function">
    <text evidence="2">This protein is a component of the acetyl coenzyme A carboxylase complex; first, biotin carboxylase catalyzes the carboxylation of the carrier protein and then the transcarboxylase transfers the carboxyl group to form malonyl-CoA.</text>
</comment>
<evidence type="ECO:0000259" key="14">
    <source>
        <dbReference type="PROSITE" id="PS50975"/>
    </source>
</evidence>
<dbReference type="SUPFAM" id="SSF51246">
    <property type="entry name" value="Rudiment single hybrid motif"/>
    <property type="match status" value="1"/>
</dbReference>
<evidence type="ECO:0000313" key="16">
    <source>
        <dbReference type="EMBL" id="SEQ42267.1"/>
    </source>
</evidence>
<dbReference type="NCBIfam" id="NF006367">
    <property type="entry name" value="PRK08591.1"/>
    <property type="match status" value="1"/>
</dbReference>
<evidence type="ECO:0000256" key="12">
    <source>
        <dbReference type="PROSITE-ProRule" id="PRU00409"/>
    </source>
</evidence>
<reference evidence="17" key="1">
    <citation type="submission" date="2016-10" db="EMBL/GenBank/DDBJ databases">
        <authorList>
            <person name="Varghese N."/>
            <person name="Submissions S."/>
        </authorList>
    </citation>
    <scope>NUCLEOTIDE SEQUENCE [LARGE SCALE GENOMIC DNA]</scope>
    <source>
        <strain evidence="17">DSM 25927</strain>
    </source>
</reference>
<keyword evidence="17" id="KW-1185">Reference proteome</keyword>
<sequence>MTLFSSVLIANRGEIACRVIKTCRRLGIRSIAIYSEADAGARHVRLADEAHCVGPAPTRESYLHIAKVIAAAKASGAQAIHPGYGFLSENEAFAQACAEAGIVFIGPPVAAIRAMGSKSAAKQLMQASGVPLVPGYHGDEQDAAFLQAQARQIGYPVLIKASAGGGGKGMRVVTRDEDFAALLASCQREAQASFGDARVLLEKYLQQPRHIEIQVFGDTQGHIVHLHERDCSAQRRHQKVVEEAPAPHMSAEQRAAMGRAACEAARAVNYVGAGTVEFIAEAGSSAFYFMEMNTRLQVEHPVTEMITGQDLVEWQLRVAAGEPLPLTQEQIPLRGHAIEVRIYAEDPVKNFLPSIGRLQHFATPPQTEAVRLDSGIEQGDEISPHYDPMLAKLIVWGEDRAQAVERMLAALGQTQIVGLQHNLHFLARLIDHAQFHAGTVDTGLIERELPVLLQRDAFDAQAGAQLAALWQQTREAAQLRAQAAATLDPHSPWALGDGWRLNATLQRELRFLIGEQEQPVRLQYAQGLRIDGLDAQLRDDGEQALSYRIGTRTGSAQLLEHQEQIHLFADGRSLQLKLNDPLRHAGEHEQDQGGLAAPMPGKIIALLCEPGATVEAGAPLLVMEAMKMEHTLKAPARGLLRGFHCALGEQVAEGTQLVDFSAE</sequence>
<comment type="pathway">
    <text evidence="3">Lipid metabolism; malonyl-CoA biosynthesis; malonyl-CoA from acetyl-CoA: step 1/1.</text>
</comment>
<evidence type="ECO:0000256" key="4">
    <source>
        <dbReference type="ARBA" id="ARBA00011750"/>
    </source>
</evidence>
<dbReference type="InterPro" id="IPR005482">
    <property type="entry name" value="Biotin_COase_C"/>
</dbReference>
<proteinExistence type="predicted"/>
<accession>A0A1H9FWQ6</accession>
<dbReference type="InterPro" id="IPR005479">
    <property type="entry name" value="CPAse_ATP-bd"/>
</dbReference>
<name>A0A1H9FWQ6_9GAMM</name>
<dbReference type="Gene3D" id="2.40.50.100">
    <property type="match status" value="1"/>
</dbReference>
<dbReference type="InterPro" id="IPR011761">
    <property type="entry name" value="ATP-grasp"/>
</dbReference>
<dbReference type="PROSITE" id="PS00867">
    <property type="entry name" value="CPSASE_2"/>
    <property type="match status" value="1"/>
</dbReference>
<evidence type="ECO:0000256" key="6">
    <source>
        <dbReference type="ARBA" id="ARBA00022598"/>
    </source>
</evidence>
<dbReference type="GO" id="GO:0005524">
    <property type="term" value="F:ATP binding"/>
    <property type="evidence" value="ECO:0007669"/>
    <property type="project" value="UniProtKB-UniRule"/>
</dbReference>
<dbReference type="SUPFAM" id="SSF51230">
    <property type="entry name" value="Single hybrid motif"/>
    <property type="match status" value="1"/>
</dbReference>
<dbReference type="Pfam" id="PF02786">
    <property type="entry name" value="CPSase_L_D2"/>
    <property type="match status" value="1"/>
</dbReference>
<feature type="domain" description="ATP-grasp" evidence="14">
    <location>
        <begin position="122"/>
        <end position="320"/>
    </location>
</feature>
<dbReference type="InterPro" id="IPR005481">
    <property type="entry name" value="BC-like_N"/>
</dbReference>
<evidence type="ECO:0000256" key="10">
    <source>
        <dbReference type="ARBA" id="ARBA00033786"/>
    </source>
</evidence>
<dbReference type="STRING" id="489703.SAMN04488038_106127"/>
<organism evidence="16 17">
    <name type="scientific">Solimonas aquatica</name>
    <dbReference type="NCBI Taxonomy" id="489703"/>
    <lineage>
        <taxon>Bacteria</taxon>
        <taxon>Pseudomonadati</taxon>
        <taxon>Pseudomonadota</taxon>
        <taxon>Gammaproteobacteria</taxon>
        <taxon>Nevskiales</taxon>
        <taxon>Nevskiaceae</taxon>
        <taxon>Solimonas</taxon>
    </lineage>
</organism>
<dbReference type="PANTHER" id="PTHR18866:SF33">
    <property type="entry name" value="METHYLCROTONOYL-COA CARBOXYLASE SUBUNIT ALPHA, MITOCHONDRIAL-RELATED"/>
    <property type="match status" value="1"/>
</dbReference>
<evidence type="ECO:0000256" key="5">
    <source>
        <dbReference type="ARBA" id="ARBA00017242"/>
    </source>
</evidence>
<dbReference type="PROSITE" id="PS00866">
    <property type="entry name" value="CPSASE_1"/>
    <property type="match status" value="1"/>
</dbReference>
<keyword evidence="8 12" id="KW-0067">ATP-binding</keyword>
<comment type="catalytic activity">
    <reaction evidence="11">
        <text>N(6)-biotinyl-L-lysyl-[protein] + hydrogencarbonate + ATP = N(6)-carboxybiotinyl-L-lysyl-[protein] + ADP + phosphate + H(+)</text>
        <dbReference type="Rhea" id="RHEA:13501"/>
        <dbReference type="Rhea" id="RHEA-COMP:10505"/>
        <dbReference type="Rhea" id="RHEA-COMP:10506"/>
        <dbReference type="ChEBI" id="CHEBI:15378"/>
        <dbReference type="ChEBI" id="CHEBI:17544"/>
        <dbReference type="ChEBI" id="CHEBI:30616"/>
        <dbReference type="ChEBI" id="CHEBI:43474"/>
        <dbReference type="ChEBI" id="CHEBI:83144"/>
        <dbReference type="ChEBI" id="CHEBI:83145"/>
        <dbReference type="ChEBI" id="CHEBI:456216"/>
        <dbReference type="EC" id="6.3.4.14"/>
    </reaction>
</comment>
<dbReference type="Proteomes" id="UP000199233">
    <property type="component" value="Unassembled WGS sequence"/>
</dbReference>
<dbReference type="PROSITE" id="PS50975">
    <property type="entry name" value="ATP_GRASP"/>
    <property type="match status" value="1"/>
</dbReference>
<dbReference type="EMBL" id="FOFS01000006">
    <property type="protein sequence ID" value="SEQ42267.1"/>
    <property type="molecule type" value="Genomic_DNA"/>
</dbReference>
<dbReference type="GO" id="GO:0046872">
    <property type="term" value="F:metal ion binding"/>
    <property type="evidence" value="ECO:0007669"/>
    <property type="project" value="InterPro"/>
</dbReference>
<feature type="domain" description="Biotin carboxylation" evidence="15">
    <location>
        <begin position="3"/>
        <end position="450"/>
    </location>
</feature>
<dbReference type="InterPro" id="IPR000089">
    <property type="entry name" value="Biotin_lipoyl"/>
</dbReference>
<dbReference type="InterPro" id="IPR011054">
    <property type="entry name" value="Rudment_hybrid_motif"/>
</dbReference>
<evidence type="ECO:0000259" key="13">
    <source>
        <dbReference type="PROSITE" id="PS50968"/>
    </source>
</evidence>
<dbReference type="InterPro" id="IPR048429">
    <property type="entry name" value="MCC_alpha_BT"/>
</dbReference>
<dbReference type="SUPFAM" id="SSF52440">
    <property type="entry name" value="PreATP-grasp domain"/>
    <property type="match status" value="1"/>
</dbReference>
<keyword evidence="9" id="KW-0092">Biotin</keyword>
<dbReference type="Pfam" id="PF00289">
    <property type="entry name" value="Biotin_carb_N"/>
    <property type="match status" value="1"/>
</dbReference>
<dbReference type="AlphaFoldDB" id="A0A1H9FWQ6"/>
<dbReference type="RefSeq" id="WP_093284899.1">
    <property type="nucleotide sequence ID" value="NZ_FOFS01000006.1"/>
</dbReference>
<dbReference type="FunFam" id="3.30.470.20:FF:000028">
    <property type="entry name" value="Methylcrotonoyl-CoA carboxylase subunit alpha, mitochondrial"/>
    <property type="match status" value="1"/>
</dbReference>
<evidence type="ECO:0000256" key="9">
    <source>
        <dbReference type="ARBA" id="ARBA00023267"/>
    </source>
</evidence>
<dbReference type="PROSITE" id="PS50968">
    <property type="entry name" value="BIOTINYL_LIPOYL"/>
    <property type="match status" value="1"/>
</dbReference>
<dbReference type="SMART" id="SM00878">
    <property type="entry name" value="Biotin_carb_C"/>
    <property type="match status" value="1"/>
</dbReference>
<evidence type="ECO:0000256" key="11">
    <source>
        <dbReference type="ARBA" id="ARBA00048600"/>
    </source>
</evidence>
<keyword evidence="6" id="KW-0436">Ligase</keyword>
<dbReference type="InterPro" id="IPR011053">
    <property type="entry name" value="Single_hybrid_motif"/>
</dbReference>
<dbReference type="Gene3D" id="3.30.470.20">
    <property type="entry name" value="ATP-grasp fold, B domain"/>
    <property type="match status" value="1"/>
</dbReference>